<dbReference type="CDD" id="cd08637">
    <property type="entry name" value="DNA_pol_A_pol_I_C"/>
    <property type="match status" value="1"/>
</dbReference>
<dbReference type="InterPro" id="IPR029060">
    <property type="entry name" value="PIN-like_dom_sf"/>
</dbReference>
<dbReference type="InterPro" id="IPR002298">
    <property type="entry name" value="DNA_polymerase_A"/>
</dbReference>
<evidence type="ECO:0000256" key="3">
    <source>
        <dbReference type="ARBA" id="ARBA00012417"/>
    </source>
</evidence>
<keyword evidence="11 17" id="KW-0269">Exonuclease</keyword>
<dbReference type="GO" id="GO:0006302">
    <property type="term" value="P:double-strand break repair"/>
    <property type="evidence" value="ECO:0007669"/>
    <property type="project" value="TreeGrafter"/>
</dbReference>
<feature type="domain" description="DNA-directed DNA polymerase family A palm" evidence="20">
    <location>
        <begin position="726"/>
        <end position="932"/>
    </location>
</feature>
<dbReference type="GO" id="GO:0003887">
    <property type="term" value="F:DNA-directed DNA polymerase activity"/>
    <property type="evidence" value="ECO:0007669"/>
    <property type="project" value="UniProtKB-UniRule"/>
</dbReference>
<keyword evidence="8" id="KW-0540">Nuclease</keyword>
<keyword evidence="12 17" id="KW-0239">DNA-directed DNA polymerase</keyword>
<keyword evidence="6 17" id="KW-0548">Nucleotidyltransferase</keyword>
<dbReference type="Gene3D" id="3.30.70.370">
    <property type="match status" value="1"/>
</dbReference>
<dbReference type="InterPro" id="IPR043502">
    <property type="entry name" value="DNA/RNA_pol_sf"/>
</dbReference>
<dbReference type="SUPFAM" id="SSF56672">
    <property type="entry name" value="DNA/RNA polymerases"/>
    <property type="match status" value="1"/>
</dbReference>
<dbReference type="Pfam" id="PF00476">
    <property type="entry name" value="DNA_pol_A"/>
    <property type="match status" value="1"/>
</dbReference>
<dbReference type="FunFam" id="1.10.150.20:FF:000002">
    <property type="entry name" value="DNA polymerase I"/>
    <property type="match status" value="1"/>
</dbReference>
<dbReference type="InterPro" id="IPR018320">
    <property type="entry name" value="DNA_polymerase_1"/>
</dbReference>
<evidence type="ECO:0000256" key="14">
    <source>
        <dbReference type="ARBA" id="ARBA00023204"/>
    </source>
</evidence>
<keyword evidence="13 17" id="KW-0238">DNA-binding</keyword>
<comment type="function">
    <text evidence="17">In addition to polymerase activity, this DNA polymerase exhibits 3'-5' and 5'-3' exonuclease activity.</text>
</comment>
<dbReference type="SMART" id="SM00279">
    <property type="entry name" value="HhH2"/>
    <property type="match status" value="1"/>
</dbReference>
<evidence type="ECO:0000256" key="6">
    <source>
        <dbReference type="ARBA" id="ARBA00022695"/>
    </source>
</evidence>
<dbReference type="PANTHER" id="PTHR10133:SF27">
    <property type="entry name" value="DNA POLYMERASE NU"/>
    <property type="match status" value="1"/>
</dbReference>
<accession>A0A0F5FIM7</accession>
<dbReference type="Gene3D" id="1.20.1060.10">
    <property type="entry name" value="Taq DNA Polymerase, Chain T, domain 4"/>
    <property type="match status" value="1"/>
</dbReference>
<dbReference type="SMART" id="SM00475">
    <property type="entry name" value="53EXOc"/>
    <property type="match status" value="1"/>
</dbReference>
<dbReference type="SMART" id="SM00482">
    <property type="entry name" value="POLAc"/>
    <property type="match status" value="1"/>
</dbReference>
<name>A0A0F5FIM7_9HYPH</name>
<dbReference type="NCBIfam" id="TIGR00593">
    <property type="entry name" value="pola"/>
    <property type="match status" value="1"/>
</dbReference>
<dbReference type="Gene3D" id="3.40.50.1010">
    <property type="entry name" value="5'-nuclease"/>
    <property type="match status" value="1"/>
</dbReference>
<dbReference type="PROSITE" id="PS00447">
    <property type="entry name" value="DNA_POLYMERASE_A"/>
    <property type="match status" value="1"/>
</dbReference>
<evidence type="ECO:0000256" key="9">
    <source>
        <dbReference type="ARBA" id="ARBA00022763"/>
    </source>
</evidence>
<dbReference type="NCBIfam" id="NF004397">
    <property type="entry name" value="PRK05755.1"/>
    <property type="match status" value="1"/>
</dbReference>
<dbReference type="CDD" id="cd09898">
    <property type="entry name" value="H3TH_53EXO"/>
    <property type="match status" value="1"/>
</dbReference>
<dbReference type="InterPro" id="IPR020045">
    <property type="entry name" value="DNA_polI_H3TH"/>
</dbReference>
<keyword evidence="22" id="KW-1185">Reference proteome</keyword>
<evidence type="ECO:0000256" key="16">
    <source>
        <dbReference type="NCBIfam" id="TIGR00593"/>
    </source>
</evidence>
<dbReference type="CDD" id="cd09859">
    <property type="entry name" value="PIN_53EXO"/>
    <property type="match status" value="1"/>
</dbReference>
<dbReference type="CDD" id="cd06139">
    <property type="entry name" value="DNA_polA_I_Ecoli_like_exo"/>
    <property type="match status" value="1"/>
</dbReference>
<keyword evidence="9 17" id="KW-0227">DNA damage</keyword>
<evidence type="ECO:0000256" key="13">
    <source>
        <dbReference type="ARBA" id="ARBA00023125"/>
    </source>
</evidence>
<dbReference type="InterPro" id="IPR008918">
    <property type="entry name" value="HhH2"/>
</dbReference>
<dbReference type="InterPro" id="IPR001098">
    <property type="entry name" value="DNA-dir_DNA_pol_A_palm_dom"/>
</dbReference>
<keyword evidence="7 17" id="KW-0235">DNA replication</keyword>
<dbReference type="SUPFAM" id="SSF88723">
    <property type="entry name" value="PIN domain-like"/>
    <property type="match status" value="1"/>
</dbReference>
<dbReference type="Gene3D" id="3.30.420.10">
    <property type="entry name" value="Ribonuclease H-like superfamily/Ribonuclease H"/>
    <property type="match status" value="1"/>
</dbReference>
<dbReference type="InterPro" id="IPR036397">
    <property type="entry name" value="RNaseH_sf"/>
</dbReference>
<dbReference type="STRING" id="429727.VE26_15865"/>
<dbReference type="InterPro" id="IPR036279">
    <property type="entry name" value="5-3_exonuclease_C_sf"/>
</dbReference>
<evidence type="ECO:0000256" key="11">
    <source>
        <dbReference type="ARBA" id="ARBA00022839"/>
    </source>
</evidence>
<evidence type="ECO:0000256" key="4">
    <source>
        <dbReference type="ARBA" id="ARBA00020311"/>
    </source>
</evidence>
<comment type="similarity">
    <text evidence="1 17">Belongs to the DNA polymerase type-A family.</text>
</comment>
<dbReference type="Pfam" id="PF01612">
    <property type="entry name" value="DNA_pol_A_exo1"/>
    <property type="match status" value="1"/>
</dbReference>
<dbReference type="FunFam" id="1.10.150.20:FF:000003">
    <property type="entry name" value="DNA polymerase I"/>
    <property type="match status" value="1"/>
</dbReference>
<dbReference type="InterPro" id="IPR012337">
    <property type="entry name" value="RNaseH-like_sf"/>
</dbReference>
<evidence type="ECO:0000256" key="15">
    <source>
        <dbReference type="ARBA" id="ARBA00049244"/>
    </source>
</evidence>
<evidence type="ECO:0000256" key="1">
    <source>
        <dbReference type="ARBA" id="ARBA00007705"/>
    </source>
</evidence>
<dbReference type="GO" id="GO:0003677">
    <property type="term" value="F:DNA binding"/>
    <property type="evidence" value="ECO:0007669"/>
    <property type="project" value="UniProtKB-UniRule"/>
</dbReference>
<dbReference type="PANTHER" id="PTHR10133">
    <property type="entry name" value="DNA POLYMERASE I"/>
    <property type="match status" value="1"/>
</dbReference>
<gene>
    <name evidence="17" type="primary">polA</name>
    <name evidence="21" type="ORF">VE26_15865</name>
</gene>
<evidence type="ECO:0000256" key="2">
    <source>
        <dbReference type="ARBA" id="ARBA00011541"/>
    </source>
</evidence>
<dbReference type="InterPro" id="IPR019760">
    <property type="entry name" value="DNA-dir_DNA_pol_A_CS"/>
</dbReference>
<dbReference type="EMBL" id="JZEY01000061">
    <property type="protein sequence ID" value="KKB08052.1"/>
    <property type="molecule type" value="Genomic_DNA"/>
</dbReference>
<dbReference type="GO" id="GO:0008409">
    <property type="term" value="F:5'-3' exonuclease activity"/>
    <property type="evidence" value="ECO:0007669"/>
    <property type="project" value="UniProtKB-UniRule"/>
</dbReference>
<dbReference type="FunFam" id="1.20.1060.10:FF:000001">
    <property type="entry name" value="DNA polymerase I"/>
    <property type="match status" value="1"/>
</dbReference>
<evidence type="ECO:0000259" key="20">
    <source>
        <dbReference type="SMART" id="SM00482"/>
    </source>
</evidence>
<dbReference type="Gene3D" id="1.10.150.20">
    <property type="entry name" value="5' to 3' exonuclease, C-terminal subdomain"/>
    <property type="match status" value="2"/>
</dbReference>
<evidence type="ECO:0000256" key="7">
    <source>
        <dbReference type="ARBA" id="ARBA00022705"/>
    </source>
</evidence>
<feature type="domain" description="5'-3' exonuclease" evidence="19">
    <location>
        <begin position="1"/>
        <end position="269"/>
    </location>
</feature>
<evidence type="ECO:0000256" key="17">
    <source>
        <dbReference type="RuleBase" id="RU004460"/>
    </source>
</evidence>
<evidence type="ECO:0000256" key="8">
    <source>
        <dbReference type="ARBA" id="ARBA00022722"/>
    </source>
</evidence>
<comment type="subunit">
    <text evidence="2">Single-chain monomer with multiple functions.</text>
</comment>
<dbReference type="SMART" id="SM00474">
    <property type="entry name" value="35EXOc"/>
    <property type="match status" value="1"/>
</dbReference>
<evidence type="ECO:0000259" key="18">
    <source>
        <dbReference type="SMART" id="SM00474"/>
    </source>
</evidence>
<dbReference type="AlphaFoldDB" id="A0A0F5FIM7"/>
<evidence type="ECO:0000256" key="10">
    <source>
        <dbReference type="ARBA" id="ARBA00022801"/>
    </source>
</evidence>
<evidence type="ECO:0000313" key="22">
    <source>
        <dbReference type="Proteomes" id="UP000033649"/>
    </source>
</evidence>
<organism evidence="21 22">
    <name type="scientific">Devosia chinhatensis</name>
    <dbReference type="NCBI Taxonomy" id="429727"/>
    <lineage>
        <taxon>Bacteria</taxon>
        <taxon>Pseudomonadati</taxon>
        <taxon>Pseudomonadota</taxon>
        <taxon>Alphaproteobacteria</taxon>
        <taxon>Hyphomicrobiales</taxon>
        <taxon>Devosiaceae</taxon>
        <taxon>Devosia</taxon>
    </lineage>
</organism>
<dbReference type="Pfam" id="PF01367">
    <property type="entry name" value="5_3_exonuc"/>
    <property type="match status" value="1"/>
</dbReference>
<reference evidence="21 22" key="1">
    <citation type="submission" date="2015-03" db="EMBL/GenBank/DDBJ databases">
        <authorList>
            <person name="Hassan Y."/>
            <person name="Lepp D."/>
            <person name="Li X.-Z."/>
            <person name="Zhou T."/>
        </authorList>
    </citation>
    <scope>NUCLEOTIDE SEQUENCE [LARGE SCALE GENOMIC DNA]</scope>
    <source>
        <strain evidence="21 22">IPL18</strain>
    </source>
</reference>
<proteinExistence type="inferred from homology"/>
<comment type="catalytic activity">
    <reaction evidence="15 17">
        <text>DNA(n) + a 2'-deoxyribonucleoside 5'-triphosphate = DNA(n+1) + diphosphate</text>
        <dbReference type="Rhea" id="RHEA:22508"/>
        <dbReference type="Rhea" id="RHEA-COMP:17339"/>
        <dbReference type="Rhea" id="RHEA-COMP:17340"/>
        <dbReference type="ChEBI" id="CHEBI:33019"/>
        <dbReference type="ChEBI" id="CHEBI:61560"/>
        <dbReference type="ChEBI" id="CHEBI:173112"/>
        <dbReference type="EC" id="2.7.7.7"/>
    </reaction>
</comment>
<keyword evidence="5 17" id="KW-0808">Transferase</keyword>
<dbReference type="PATRIC" id="fig|429727.3.peg.3247"/>
<evidence type="ECO:0000259" key="19">
    <source>
        <dbReference type="SMART" id="SM00475"/>
    </source>
</evidence>
<evidence type="ECO:0000313" key="21">
    <source>
        <dbReference type="EMBL" id="KKB08052.1"/>
    </source>
</evidence>
<sequence>MHMLLVDGSGYIFRAFHALPPLSRKSDGLPVGCVQGFCNMLFKLTQDMDADEAPTHMAVIFDAKGKTFRDDIYDQYKAQRPPAPEELVPQFPLTRSATRAFSIPSIEMEGWEADDIMATYACMARDAGMKVTIASSDKDLMQLVEPDGSIRLLDTIPRPGQPPLRWIGPDEVFTKFGVTPDKVIDVQALCGDSVDNVPGVPGIGVKTAAELINTYGDLETLLARAEEIKQPARRQKLIDNAELARISKRLVTLERQVPVEIDLDGLVRQPMSPSALFPFLKAMEFATITKRLAALLEADPDDFAPDPELRAGGSTDVGAPQKSTSLSVAKAKLAANVVPGTGPARLAAEEHARVKAIPLDYEAYEIVTTPEQLAAWVDRIMAKGHVAVDTETDSLDPQQADLVGICLSTEMGQGCYIPVGHANPGDLLGGGGLVEGQLPIGAVLDSLKPVLEDRSILKIGQNVKYDMEVLERYGIALAPIDDTMLISYALDGPRYNGLDVLAEHWLDHKTITYGALAGTGKAQKTFDQLEIAAAARYAAEDADVTLRLWHVLKPRLAAENATNLYETLERPLAPVLARMEARGIMVDRQILARLSGDFAQRAAALEAEAHELAGQSFNLGSPKQLGEILFDKMGLEGGTKTKTGAWSTGADVLEDLALKGIPLARTIVDWRQLTKLKGTYTDALPTYINPRTGRVHTSYQQASVLTGRLSSNEPNLQNIPVRTEDGRKIRTAFVAPQGKVLISADYSQIELRVLAHIADIQALKDAFEEGLDIHAMTASEMFNVPVEGMPSEVRRRAKAINFGIIYGISAFGLANQLGIERGVAGDYIKTYFERFPGIKDYMDAQKARVKADGHVTTIFGRKIQFPNANSGNPSERAFVERASINAPIQGSAADIIRRAMIRMEGELKKAGIEADMLLQVHDELIFEVPEGTEEVAIPVIKRVMEKAAEPAVMLSVPIQVDAHAARNWDEAH</sequence>
<keyword evidence="10 17" id="KW-0378">Hydrolase</keyword>
<dbReference type="EC" id="2.7.7.7" evidence="3 16"/>
<keyword evidence="14 17" id="KW-0234">DNA repair</keyword>
<dbReference type="InterPro" id="IPR020046">
    <property type="entry name" value="5-3_exonucl_a-hlix_arch_N"/>
</dbReference>
<dbReference type="GO" id="GO:0006261">
    <property type="term" value="P:DNA-templated DNA replication"/>
    <property type="evidence" value="ECO:0007669"/>
    <property type="project" value="UniProtKB-UniRule"/>
</dbReference>
<protein>
    <recommendedName>
        <fullName evidence="4 16">DNA polymerase I</fullName>
        <ecNumber evidence="3 16">2.7.7.7</ecNumber>
    </recommendedName>
</protein>
<dbReference type="OrthoDB" id="9806424at2"/>
<dbReference type="PRINTS" id="PR00868">
    <property type="entry name" value="DNAPOLI"/>
</dbReference>
<evidence type="ECO:0000256" key="12">
    <source>
        <dbReference type="ARBA" id="ARBA00022932"/>
    </source>
</evidence>
<dbReference type="Proteomes" id="UP000033649">
    <property type="component" value="Unassembled WGS sequence"/>
</dbReference>
<dbReference type="SUPFAM" id="SSF53098">
    <property type="entry name" value="Ribonuclease H-like"/>
    <property type="match status" value="1"/>
</dbReference>
<comment type="caution">
    <text evidence="21">The sequence shown here is derived from an EMBL/GenBank/DDBJ whole genome shotgun (WGS) entry which is preliminary data.</text>
</comment>
<dbReference type="GO" id="GO:0008408">
    <property type="term" value="F:3'-5' exonuclease activity"/>
    <property type="evidence" value="ECO:0007669"/>
    <property type="project" value="UniProtKB-UniRule"/>
</dbReference>
<dbReference type="FunFam" id="3.30.420.10:FF:000026">
    <property type="entry name" value="DNA polymerase I"/>
    <property type="match status" value="1"/>
</dbReference>
<dbReference type="SUPFAM" id="SSF47807">
    <property type="entry name" value="5' to 3' exonuclease, C-terminal subdomain"/>
    <property type="match status" value="1"/>
</dbReference>
<dbReference type="InterPro" id="IPR002421">
    <property type="entry name" value="5-3_exonuclease"/>
</dbReference>
<dbReference type="Pfam" id="PF02739">
    <property type="entry name" value="5_3_exonuc_N"/>
    <property type="match status" value="1"/>
</dbReference>
<dbReference type="InterPro" id="IPR002562">
    <property type="entry name" value="3'-5'_exonuclease_dom"/>
</dbReference>
<dbReference type="RefSeq" id="WP_046106081.1">
    <property type="nucleotide sequence ID" value="NZ_JZEY01000061.1"/>
</dbReference>
<evidence type="ECO:0000256" key="5">
    <source>
        <dbReference type="ARBA" id="ARBA00022679"/>
    </source>
</evidence>
<feature type="domain" description="3'-5' exonuclease" evidence="18">
    <location>
        <begin position="364"/>
        <end position="557"/>
    </location>
</feature>